<keyword evidence="3" id="KW-0723">Serine/threonine-protein kinase</keyword>
<dbReference type="Gene3D" id="2.90.10.30">
    <property type="match status" value="1"/>
</dbReference>
<dbReference type="SMART" id="SM00220">
    <property type="entry name" value="S_TKc"/>
    <property type="match status" value="1"/>
</dbReference>
<dbReference type="CDD" id="cd01098">
    <property type="entry name" value="PAN_AP_plant"/>
    <property type="match status" value="1"/>
</dbReference>
<name>A0A834ZZ90_9POAL</name>
<keyword evidence="10" id="KW-0067">ATP-binding</keyword>
<dbReference type="FunFam" id="1.10.510.10:FF:001023">
    <property type="entry name" value="Os07g0541700 protein"/>
    <property type="match status" value="1"/>
</dbReference>
<dbReference type="InterPro" id="IPR003609">
    <property type="entry name" value="Pan_app"/>
</dbReference>
<dbReference type="CDD" id="cd00028">
    <property type="entry name" value="B_lectin"/>
    <property type="match status" value="1"/>
</dbReference>
<comment type="subcellular location">
    <subcellularLocation>
        <location evidence="1">Membrane</location>
        <topology evidence="1">Single-pass type I membrane protein</topology>
    </subcellularLocation>
</comment>
<dbReference type="PROSITE" id="PS00108">
    <property type="entry name" value="PROTEIN_KINASE_ST"/>
    <property type="match status" value="1"/>
</dbReference>
<dbReference type="Gene3D" id="1.10.510.10">
    <property type="entry name" value="Transferase(Phosphotransferase) domain 1"/>
    <property type="match status" value="2"/>
</dbReference>
<evidence type="ECO:0000256" key="11">
    <source>
        <dbReference type="ARBA" id="ARBA00023170"/>
    </source>
</evidence>
<dbReference type="InterPro" id="IPR001480">
    <property type="entry name" value="Bulb-type_lectin_dom"/>
</dbReference>
<reference evidence="17" key="1">
    <citation type="submission" date="2020-07" db="EMBL/GenBank/DDBJ databases">
        <title>Genome sequence and genetic diversity analysis of an under-domesticated orphan crop, white fonio (Digitaria exilis).</title>
        <authorList>
            <person name="Bennetzen J.L."/>
            <person name="Chen S."/>
            <person name="Ma X."/>
            <person name="Wang X."/>
            <person name="Yssel A.E.J."/>
            <person name="Chaluvadi S.R."/>
            <person name="Johnson M."/>
            <person name="Gangashetty P."/>
            <person name="Hamidou F."/>
            <person name="Sanogo M.D."/>
            <person name="Zwaenepoel A."/>
            <person name="Wallace J."/>
            <person name="Van De Peer Y."/>
            <person name="Van Deynze A."/>
        </authorList>
    </citation>
    <scope>NUCLEOTIDE SEQUENCE</scope>
    <source>
        <tissue evidence="17">Leaves</tissue>
    </source>
</reference>
<dbReference type="PROSITE" id="PS50948">
    <property type="entry name" value="PAN"/>
    <property type="match status" value="1"/>
</dbReference>
<evidence type="ECO:0000256" key="2">
    <source>
        <dbReference type="ARBA" id="ARBA00012513"/>
    </source>
</evidence>
<dbReference type="Pfam" id="PF00069">
    <property type="entry name" value="Pkinase"/>
    <property type="match status" value="1"/>
</dbReference>
<feature type="domain" description="Bulb-type lectin" evidence="15">
    <location>
        <begin position="1"/>
        <end position="80"/>
    </location>
</feature>
<evidence type="ECO:0000256" key="10">
    <source>
        <dbReference type="ARBA" id="ARBA00022840"/>
    </source>
</evidence>
<dbReference type="PROSITE" id="PS50927">
    <property type="entry name" value="BULB_LECTIN"/>
    <property type="match status" value="1"/>
</dbReference>
<comment type="catalytic activity">
    <reaction evidence="12">
        <text>L-threonyl-[protein] + ATP = O-phospho-L-threonyl-[protein] + ADP + H(+)</text>
        <dbReference type="Rhea" id="RHEA:46608"/>
        <dbReference type="Rhea" id="RHEA-COMP:11060"/>
        <dbReference type="Rhea" id="RHEA-COMP:11605"/>
        <dbReference type="ChEBI" id="CHEBI:15378"/>
        <dbReference type="ChEBI" id="CHEBI:30013"/>
        <dbReference type="ChEBI" id="CHEBI:30616"/>
        <dbReference type="ChEBI" id="CHEBI:61977"/>
        <dbReference type="ChEBI" id="CHEBI:456216"/>
        <dbReference type="EC" id="2.7.11.1"/>
    </reaction>
</comment>
<evidence type="ECO:0000256" key="13">
    <source>
        <dbReference type="ARBA" id="ARBA00048679"/>
    </source>
</evidence>
<dbReference type="GO" id="GO:0030246">
    <property type="term" value="F:carbohydrate binding"/>
    <property type="evidence" value="ECO:0007669"/>
    <property type="project" value="UniProtKB-KW"/>
</dbReference>
<dbReference type="InterPro" id="IPR000719">
    <property type="entry name" value="Prot_kinase_dom"/>
</dbReference>
<organism evidence="17 18">
    <name type="scientific">Digitaria exilis</name>
    <dbReference type="NCBI Taxonomy" id="1010633"/>
    <lineage>
        <taxon>Eukaryota</taxon>
        <taxon>Viridiplantae</taxon>
        <taxon>Streptophyta</taxon>
        <taxon>Embryophyta</taxon>
        <taxon>Tracheophyta</taxon>
        <taxon>Spermatophyta</taxon>
        <taxon>Magnoliopsida</taxon>
        <taxon>Liliopsida</taxon>
        <taxon>Poales</taxon>
        <taxon>Poaceae</taxon>
        <taxon>PACMAD clade</taxon>
        <taxon>Panicoideae</taxon>
        <taxon>Panicodae</taxon>
        <taxon>Paniceae</taxon>
        <taxon>Anthephorinae</taxon>
        <taxon>Digitaria</taxon>
    </lineage>
</organism>
<dbReference type="SMART" id="SM00108">
    <property type="entry name" value="B_lectin"/>
    <property type="match status" value="1"/>
</dbReference>
<evidence type="ECO:0000259" key="16">
    <source>
        <dbReference type="PROSITE" id="PS50948"/>
    </source>
</evidence>
<protein>
    <recommendedName>
        <fullName evidence="2">non-specific serine/threonine protein kinase</fullName>
        <ecNumber evidence="2">2.7.11.1</ecNumber>
    </recommendedName>
</protein>
<keyword evidence="11" id="KW-0675">Receptor</keyword>
<dbReference type="SUPFAM" id="SSF56112">
    <property type="entry name" value="Protein kinase-like (PK-like)"/>
    <property type="match status" value="1"/>
</dbReference>
<keyword evidence="18" id="KW-1185">Reference proteome</keyword>
<evidence type="ECO:0000313" key="17">
    <source>
        <dbReference type="EMBL" id="KAF8648251.1"/>
    </source>
</evidence>
<evidence type="ECO:0000256" key="5">
    <source>
        <dbReference type="ARBA" id="ARBA00022679"/>
    </source>
</evidence>
<dbReference type="InterPro" id="IPR051343">
    <property type="entry name" value="G-type_lectin_kinases/EP1-like"/>
</dbReference>
<dbReference type="SUPFAM" id="SSF51110">
    <property type="entry name" value="alpha-D-mannose-specific plant lectins"/>
    <property type="match status" value="1"/>
</dbReference>
<dbReference type="Proteomes" id="UP000636709">
    <property type="component" value="Unassembled WGS sequence"/>
</dbReference>
<dbReference type="AlphaFoldDB" id="A0A834ZZ90"/>
<dbReference type="InterPro" id="IPR008271">
    <property type="entry name" value="Ser/Thr_kinase_AS"/>
</dbReference>
<dbReference type="GO" id="GO:0051707">
    <property type="term" value="P:response to other organism"/>
    <property type="evidence" value="ECO:0007669"/>
    <property type="project" value="UniProtKB-ARBA"/>
</dbReference>
<dbReference type="PANTHER" id="PTHR47976">
    <property type="entry name" value="G-TYPE LECTIN S-RECEPTOR-LIKE SERINE/THREONINE-PROTEIN KINASE SD2-5"/>
    <property type="match status" value="1"/>
</dbReference>
<gene>
    <name evidence="17" type="ORF">HU200_064823</name>
</gene>
<evidence type="ECO:0000313" key="18">
    <source>
        <dbReference type="Proteomes" id="UP000636709"/>
    </source>
</evidence>
<keyword evidence="9" id="KW-0418">Kinase</keyword>
<evidence type="ECO:0000256" key="12">
    <source>
        <dbReference type="ARBA" id="ARBA00047899"/>
    </source>
</evidence>
<accession>A0A834ZZ90</accession>
<dbReference type="InterPro" id="IPR011009">
    <property type="entry name" value="Kinase-like_dom_sf"/>
</dbReference>
<proteinExistence type="predicted"/>
<keyword evidence="4" id="KW-0245">EGF-like domain</keyword>
<dbReference type="GO" id="GO:0004674">
    <property type="term" value="F:protein serine/threonine kinase activity"/>
    <property type="evidence" value="ECO:0007669"/>
    <property type="project" value="UniProtKB-KW"/>
</dbReference>
<evidence type="ECO:0000256" key="9">
    <source>
        <dbReference type="ARBA" id="ARBA00022777"/>
    </source>
</evidence>
<evidence type="ECO:0000256" key="7">
    <source>
        <dbReference type="ARBA" id="ARBA00022734"/>
    </source>
</evidence>
<evidence type="ECO:0000256" key="8">
    <source>
        <dbReference type="ARBA" id="ARBA00022741"/>
    </source>
</evidence>
<keyword evidence="7" id="KW-0430">Lectin</keyword>
<dbReference type="GO" id="GO:0016020">
    <property type="term" value="C:membrane"/>
    <property type="evidence" value="ECO:0007669"/>
    <property type="project" value="UniProtKB-SubCell"/>
</dbReference>
<keyword evidence="5" id="KW-0808">Transferase</keyword>
<comment type="catalytic activity">
    <reaction evidence="13">
        <text>L-seryl-[protein] + ATP = O-phospho-L-seryl-[protein] + ADP + H(+)</text>
        <dbReference type="Rhea" id="RHEA:17989"/>
        <dbReference type="Rhea" id="RHEA-COMP:9863"/>
        <dbReference type="Rhea" id="RHEA-COMP:11604"/>
        <dbReference type="ChEBI" id="CHEBI:15378"/>
        <dbReference type="ChEBI" id="CHEBI:29999"/>
        <dbReference type="ChEBI" id="CHEBI:30616"/>
        <dbReference type="ChEBI" id="CHEBI:83421"/>
        <dbReference type="ChEBI" id="CHEBI:456216"/>
        <dbReference type="EC" id="2.7.11.1"/>
    </reaction>
</comment>
<feature type="domain" description="Apple" evidence="16">
    <location>
        <begin position="265"/>
        <end position="341"/>
    </location>
</feature>
<dbReference type="Pfam" id="PF01453">
    <property type="entry name" value="B_lectin"/>
    <property type="match status" value="1"/>
</dbReference>
<dbReference type="InterPro" id="IPR036426">
    <property type="entry name" value="Bulb-type_lectin_dom_sf"/>
</dbReference>
<evidence type="ECO:0000256" key="6">
    <source>
        <dbReference type="ARBA" id="ARBA00022729"/>
    </source>
</evidence>
<evidence type="ECO:0000256" key="3">
    <source>
        <dbReference type="ARBA" id="ARBA00022527"/>
    </source>
</evidence>
<evidence type="ECO:0000256" key="1">
    <source>
        <dbReference type="ARBA" id="ARBA00004479"/>
    </source>
</evidence>
<dbReference type="OrthoDB" id="4062651at2759"/>
<evidence type="ECO:0000259" key="14">
    <source>
        <dbReference type="PROSITE" id="PS50011"/>
    </source>
</evidence>
<comment type="caution">
    <text evidence="17">The sequence shown here is derived from an EMBL/GenBank/DDBJ whole genome shotgun (WGS) entry which is preliminary data.</text>
</comment>
<evidence type="ECO:0000259" key="15">
    <source>
        <dbReference type="PROSITE" id="PS50927"/>
    </source>
</evidence>
<dbReference type="PROSITE" id="PS50011">
    <property type="entry name" value="PROTEIN_KINASE_DOM"/>
    <property type="match status" value="1"/>
</dbReference>
<dbReference type="EMBL" id="JACEFO010002816">
    <property type="protein sequence ID" value="KAF8648251.1"/>
    <property type="molecule type" value="Genomic_DNA"/>
</dbReference>
<evidence type="ECO:0000256" key="4">
    <source>
        <dbReference type="ARBA" id="ARBA00022536"/>
    </source>
</evidence>
<dbReference type="EC" id="2.7.11.1" evidence="2"/>
<dbReference type="PANTHER" id="PTHR47976:SF13">
    <property type="entry name" value="RECEPTOR-LIKE SERINE_THREONINE-PROTEIN KINASE"/>
    <property type="match status" value="1"/>
</dbReference>
<dbReference type="Gene3D" id="3.30.200.20">
    <property type="entry name" value="Phosphorylase Kinase, domain 1"/>
    <property type="match status" value="1"/>
</dbReference>
<sequence>MDPVYRLPNVVWSANRDSPVRENATVQFTELGDLVLYDADGTLVWSTNTTGKSVVSMNLTGSGNLVLLDHRNTEVWRSFDHPTDTLVIGQMLHVGQKLMASTSETNWANGRFYVTVLSDGMYAFAGVDTPLPYYRIHIEGNIKTNTSTYIALKNVSLDVFTSFRGTEASDYHIQLPKDDYGLEFVRIDWDGHLRLYQWSKSSWTSSDVLDITDPCSYPLSCGEYGICSDGQCSCPDAALRQSGVFDYVDPRELNRGCFLRDSLSCGSAHKASFLALPNTTTFNSVFNWTTSEEQCKISCLNDCSCMIAFFHRTNAYSGFCYLAYEIFSMISVNTQSYSRNFSSYAFVKVQEHRIVLSKGKIAIILRLDGINQGEMEFLMEVQTVGSINHIHLVNLIGFCAEKSHRLLVYEYMPNGSLDKWIFAKHQAAPLDWETRLKIIIDVAGGLAYLHSDCRQIIAHLDIKPQNILLDEMFSAKVSDFGLAKLIDREQSTVMTRLRGTPGYLAPKDDRMLDLIDPRSTDMELHLEEVLRVMNLALWCLQVDASRRPSMSMVVKVLEGTMGVETDLDLDLVNIDLMVANRTAHQNAVTLQIESILSGPR</sequence>
<dbReference type="FunFam" id="2.90.10.30:FF:000003">
    <property type="entry name" value="Os04g0303100 protein"/>
    <property type="match status" value="1"/>
</dbReference>
<feature type="domain" description="Protein kinase" evidence="14">
    <location>
        <begin position="335"/>
        <end position="600"/>
    </location>
</feature>
<keyword evidence="6" id="KW-0732">Signal</keyword>
<keyword evidence="8" id="KW-0547">Nucleotide-binding</keyword>
<dbReference type="GO" id="GO:0005524">
    <property type="term" value="F:ATP binding"/>
    <property type="evidence" value="ECO:0007669"/>
    <property type="project" value="UniProtKB-KW"/>
</dbReference>